<comment type="similarity">
    <text evidence="2">Belongs to the SNF7 family.</text>
</comment>
<keyword evidence="3" id="KW-0967">Endosome</keyword>
<feature type="compositionally biased region" description="Basic and acidic residues" evidence="5">
    <location>
        <begin position="327"/>
        <end position="341"/>
    </location>
</feature>
<keyword evidence="4" id="KW-0175">Coiled coil</keyword>
<evidence type="ECO:0000256" key="6">
    <source>
        <dbReference type="SAM" id="SignalP"/>
    </source>
</evidence>
<comment type="subcellular location">
    <subcellularLocation>
        <location evidence="1">Endosome</location>
    </subcellularLocation>
</comment>
<evidence type="ECO:0000256" key="5">
    <source>
        <dbReference type="SAM" id="MobiDB-lite"/>
    </source>
</evidence>
<accession>A0AAN9T7U8</accession>
<dbReference type="PANTHER" id="PTHR22761:SF10">
    <property type="entry name" value="GH13992P"/>
    <property type="match status" value="1"/>
</dbReference>
<keyword evidence="6" id="KW-0732">Signal</keyword>
<reference evidence="7 8" key="1">
    <citation type="submission" date="2024-03" db="EMBL/GenBank/DDBJ databases">
        <title>Adaptation during the transition from Ophiocordyceps entomopathogen to insect associate is accompanied by gene loss and intensified selection.</title>
        <authorList>
            <person name="Ward C.M."/>
            <person name="Onetto C.A."/>
            <person name="Borneman A.R."/>
        </authorList>
    </citation>
    <scope>NUCLEOTIDE SEQUENCE [LARGE SCALE GENOMIC DNA]</scope>
    <source>
        <strain evidence="7">AWRI1</strain>
        <tissue evidence="7">Single Adult Female</tissue>
    </source>
</reference>
<dbReference type="AlphaFoldDB" id="A0AAN9T7U8"/>
<keyword evidence="8" id="KW-1185">Reference proteome</keyword>
<protein>
    <submittedName>
        <fullName evidence="7">Uncharacterized protein</fullName>
    </submittedName>
</protein>
<dbReference type="Pfam" id="PF03357">
    <property type="entry name" value="Snf7"/>
    <property type="match status" value="1"/>
</dbReference>
<feature type="chain" id="PRO_5042899806" evidence="6">
    <location>
        <begin position="19"/>
        <end position="348"/>
    </location>
</feature>
<dbReference type="GO" id="GO:0005771">
    <property type="term" value="C:multivesicular body"/>
    <property type="evidence" value="ECO:0007669"/>
    <property type="project" value="TreeGrafter"/>
</dbReference>
<evidence type="ECO:0000313" key="8">
    <source>
        <dbReference type="Proteomes" id="UP001367676"/>
    </source>
</evidence>
<evidence type="ECO:0000256" key="4">
    <source>
        <dbReference type="SAM" id="Coils"/>
    </source>
</evidence>
<gene>
    <name evidence="7" type="ORF">V9T40_012779</name>
</gene>
<dbReference type="PANTHER" id="PTHR22761">
    <property type="entry name" value="CHARGED MULTIVESICULAR BODY PROTEIN"/>
    <property type="match status" value="1"/>
</dbReference>
<evidence type="ECO:0000256" key="3">
    <source>
        <dbReference type="ARBA" id="ARBA00022753"/>
    </source>
</evidence>
<evidence type="ECO:0000313" key="7">
    <source>
        <dbReference type="EMBL" id="KAK7576493.1"/>
    </source>
</evidence>
<organism evidence="7 8">
    <name type="scientific">Parthenolecanium corni</name>
    <dbReference type="NCBI Taxonomy" id="536013"/>
    <lineage>
        <taxon>Eukaryota</taxon>
        <taxon>Metazoa</taxon>
        <taxon>Ecdysozoa</taxon>
        <taxon>Arthropoda</taxon>
        <taxon>Hexapoda</taxon>
        <taxon>Insecta</taxon>
        <taxon>Pterygota</taxon>
        <taxon>Neoptera</taxon>
        <taxon>Paraneoptera</taxon>
        <taxon>Hemiptera</taxon>
        <taxon>Sternorrhyncha</taxon>
        <taxon>Coccoidea</taxon>
        <taxon>Coccidae</taxon>
        <taxon>Parthenolecanium</taxon>
    </lineage>
</organism>
<dbReference type="GO" id="GO:0032511">
    <property type="term" value="P:late endosome to vacuole transport via multivesicular body sorting pathway"/>
    <property type="evidence" value="ECO:0007669"/>
    <property type="project" value="TreeGrafter"/>
</dbReference>
<proteinExistence type="inferred from homology"/>
<evidence type="ECO:0000256" key="2">
    <source>
        <dbReference type="ARBA" id="ARBA00006190"/>
    </source>
</evidence>
<dbReference type="Gene3D" id="1.10.287.1060">
    <property type="entry name" value="ESAT-6-like"/>
    <property type="match status" value="1"/>
</dbReference>
<sequence length="348" mass="39085">MNLLFVLSFLFTILYTLAHPAERKSESQSNIQMNTNMGRVAYPRKDETFKVTSNVIKVGSASKGGRLRTAESVYHSLPMPFVNYPFPFVNSYTTRYFPYSHAGVGFDSVLGGLGYGPAYGGSGYAYGYGGNMNVFGIRIGGKKEEAACSPREAIQKLRDVENILEKKQEYLERKIVEEINIAKQQGTKNKRAAIQALRRKKKYEAELRSIDGRLINLENQREALEGVDANAAIIESMKFATDALKFAQKKMNVDQVNDIMDEVAEQHELSREISDAISNSFGMGNDVDMDELEKELEDLQQEMLDEELLKTPPAKLPSVPNESPEEISSKKLLSHEDKEMNELLSWAS</sequence>
<comment type="caution">
    <text evidence="7">The sequence shown here is derived from an EMBL/GenBank/DDBJ whole genome shotgun (WGS) entry which is preliminary data.</text>
</comment>
<dbReference type="Gene3D" id="6.10.250.1710">
    <property type="match status" value="1"/>
</dbReference>
<feature type="region of interest" description="Disordered" evidence="5">
    <location>
        <begin position="308"/>
        <end position="348"/>
    </location>
</feature>
<dbReference type="Proteomes" id="UP001367676">
    <property type="component" value="Unassembled WGS sequence"/>
</dbReference>
<dbReference type="EMBL" id="JBBCAQ010000036">
    <property type="protein sequence ID" value="KAK7576493.1"/>
    <property type="molecule type" value="Genomic_DNA"/>
</dbReference>
<dbReference type="InterPro" id="IPR005024">
    <property type="entry name" value="Snf7_fam"/>
</dbReference>
<dbReference type="GO" id="GO:0000815">
    <property type="term" value="C:ESCRT III complex"/>
    <property type="evidence" value="ECO:0007669"/>
    <property type="project" value="TreeGrafter"/>
</dbReference>
<name>A0AAN9T7U8_9HEMI</name>
<feature type="signal peptide" evidence="6">
    <location>
        <begin position="1"/>
        <end position="18"/>
    </location>
</feature>
<dbReference type="GO" id="GO:0006900">
    <property type="term" value="P:vesicle budding from membrane"/>
    <property type="evidence" value="ECO:0007669"/>
    <property type="project" value="TreeGrafter"/>
</dbReference>
<evidence type="ECO:0000256" key="1">
    <source>
        <dbReference type="ARBA" id="ARBA00004177"/>
    </source>
</evidence>
<dbReference type="GO" id="GO:0009898">
    <property type="term" value="C:cytoplasmic side of plasma membrane"/>
    <property type="evidence" value="ECO:0007669"/>
    <property type="project" value="TreeGrafter"/>
</dbReference>
<feature type="coiled-coil region" evidence="4">
    <location>
        <begin position="200"/>
        <end position="227"/>
    </location>
</feature>